<dbReference type="AlphaFoldDB" id="A0AA47LSH8"/>
<dbReference type="GO" id="GO:0003677">
    <property type="term" value="F:DNA binding"/>
    <property type="evidence" value="ECO:0007669"/>
    <property type="project" value="UniProtKB-KW"/>
</dbReference>
<dbReference type="InterPro" id="IPR047057">
    <property type="entry name" value="MerR_fam"/>
</dbReference>
<evidence type="ECO:0000313" key="6">
    <source>
        <dbReference type="Proteomes" id="UP001164748"/>
    </source>
</evidence>
<keyword evidence="5" id="KW-0614">Plasmid</keyword>
<proteinExistence type="predicted"/>
<dbReference type="RefSeq" id="WP_269580264.1">
    <property type="nucleotide sequence ID" value="NZ_CP114589.1"/>
</dbReference>
<dbReference type="Proteomes" id="UP001164748">
    <property type="component" value="Plasmid unnamed"/>
</dbReference>
<keyword evidence="1" id="KW-0805">Transcription regulation</keyword>
<dbReference type="InterPro" id="IPR009061">
    <property type="entry name" value="DNA-bd_dom_put_sf"/>
</dbReference>
<dbReference type="SMART" id="SM00422">
    <property type="entry name" value="HTH_MERR"/>
    <property type="match status" value="1"/>
</dbReference>
<dbReference type="InterPro" id="IPR000551">
    <property type="entry name" value="MerR-type_HTH_dom"/>
</dbReference>
<name>A0AA47LSH8_9GAMM</name>
<dbReference type="SUPFAM" id="SSF46955">
    <property type="entry name" value="Putative DNA-binding domain"/>
    <property type="match status" value="1"/>
</dbReference>
<protein>
    <submittedName>
        <fullName evidence="5">MerR family transcriptional regulator</fullName>
    </submittedName>
</protein>
<keyword evidence="2" id="KW-0238">DNA-binding</keyword>
<evidence type="ECO:0000259" key="4">
    <source>
        <dbReference type="PROSITE" id="PS50937"/>
    </source>
</evidence>
<keyword evidence="3" id="KW-0804">Transcription</keyword>
<evidence type="ECO:0000313" key="5">
    <source>
        <dbReference type="EMBL" id="WBA10233.1"/>
    </source>
</evidence>
<evidence type="ECO:0000256" key="1">
    <source>
        <dbReference type="ARBA" id="ARBA00023015"/>
    </source>
</evidence>
<accession>A0AA47LSH8</accession>
<feature type="domain" description="HTH merR-type" evidence="4">
    <location>
        <begin position="8"/>
        <end position="77"/>
    </location>
</feature>
<sequence>MAYKTPHTLTISQVADQTGVNPVTLRAWQRRYGLLAPERTAKGHRLYRQEDVETIAHILQWLDKGVPISKVKPLLAHSPTSADAEDDSVASELIDCIHTFSVKRLGKALDMILKEYPFYWLVEHAFTPVDQWLGDEDEAVRVLQRDLWQSAVIDRCRTALAANAKRHAQSRCWLVSLTVTSEYQRVLMAMALNEKGYSVTLLSSPHQQLNLLIEVMREQGVTTLALMANRRLDRAQLNQVRHCLAQNDIDVVSQAFICSVHGDELKELKENKTLCI</sequence>
<dbReference type="PROSITE" id="PS00552">
    <property type="entry name" value="HTH_MERR_1"/>
    <property type="match status" value="1"/>
</dbReference>
<geneLocation type="plasmid" evidence="5 6">
    <name>unnamed</name>
</geneLocation>
<organism evidence="5 6">
    <name type="scientific">Salinivibrio kushneri</name>
    <dbReference type="NCBI Taxonomy" id="1908198"/>
    <lineage>
        <taxon>Bacteria</taxon>
        <taxon>Pseudomonadati</taxon>
        <taxon>Pseudomonadota</taxon>
        <taxon>Gammaproteobacteria</taxon>
        <taxon>Vibrionales</taxon>
        <taxon>Vibrionaceae</taxon>
        <taxon>Salinivibrio</taxon>
    </lineage>
</organism>
<dbReference type="Pfam" id="PF13411">
    <property type="entry name" value="MerR_1"/>
    <property type="match status" value="1"/>
</dbReference>
<dbReference type="EMBL" id="CP114589">
    <property type="protein sequence ID" value="WBA10233.1"/>
    <property type="molecule type" value="Genomic_DNA"/>
</dbReference>
<dbReference type="PROSITE" id="PS50937">
    <property type="entry name" value="HTH_MERR_2"/>
    <property type="match status" value="1"/>
</dbReference>
<gene>
    <name evidence="5" type="ORF">N8M53_15620</name>
</gene>
<dbReference type="PANTHER" id="PTHR30204">
    <property type="entry name" value="REDOX-CYCLING DRUG-SENSING TRANSCRIPTIONAL ACTIVATOR SOXR"/>
    <property type="match status" value="1"/>
</dbReference>
<dbReference type="Gene3D" id="1.10.1660.10">
    <property type="match status" value="1"/>
</dbReference>
<evidence type="ECO:0000256" key="2">
    <source>
        <dbReference type="ARBA" id="ARBA00023125"/>
    </source>
</evidence>
<dbReference type="PANTHER" id="PTHR30204:SF67">
    <property type="entry name" value="HTH-TYPE TRANSCRIPTIONAL REGULATOR MLRA-RELATED"/>
    <property type="match status" value="1"/>
</dbReference>
<dbReference type="CDD" id="cd01104">
    <property type="entry name" value="HTH_MlrA-CarA"/>
    <property type="match status" value="1"/>
</dbReference>
<reference evidence="5" key="1">
    <citation type="submission" date="2022-09" db="EMBL/GenBank/DDBJ databases">
        <authorList>
            <person name="Li Z.-J."/>
        </authorList>
    </citation>
    <scope>NUCLEOTIDE SEQUENCE</scope>
    <source>
        <strain evidence="5">TGB11</strain>
        <plasmid evidence="5">unnamed</plasmid>
    </source>
</reference>
<evidence type="ECO:0000256" key="3">
    <source>
        <dbReference type="ARBA" id="ARBA00023163"/>
    </source>
</evidence>
<dbReference type="GO" id="GO:0003700">
    <property type="term" value="F:DNA-binding transcription factor activity"/>
    <property type="evidence" value="ECO:0007669"/>
    <property type="project" value="InterPro"/>
</dbReference>